<proteinExistence type="predicted"/>
<organism evidence="1 2">
    <name type="scientific">Xylaria grammica</name>
    <dbReference type="NCBI Taxonomy" id="363999"/>
    <lineage>
        <taxon>Eukaryota</taxon>
        <taxon>Fungi</taxon>
        <taxon>Dikarya</taxon>
        <taxon>Ascomycota</taxon>
        <taxon>Pezizomycotina</taxon>
        <taxon>Sordariomycetes</taxon>
        <taxon>Xylariomycetidae</taxon>
        <taxon>Xylariales</taxon>
        <taxon>Xylariaceae</taxon>
        <taxon>Xylaria</taxon>
    </lineage>
</organism>
<keyword evidence="2" id="KW-1185">Reference proteome</keyword>
<dbReference type="AlphaFoldDB" id="A0A439CLF7"/>
<evidence type="ECO:0000313" key="1">
    <source>
        <dbReference type="EMBL" id="RWA02988.1"/>
    </source>
</evidence>
<evidence type="ECO:0000313" key="2">
    <source>
        <dbReference type="Proteomes" id="UP000286045"/>
    </source>
</evidence>
<gene>
    <name evidence="1" type="ORF">EKO27_g12116</name>
</gene>
<reference evidence="1 2" key="1">
    <citation type="submission" date="2018-12" db="EMBL/GenBank/DDBJ databases">
        <title>Draft genome sequence of Xylaria grammica IHI A82.</title>
        <authorList>
            <person name="Buettner E."/>
            <person name="Kellner H."/>
        </authorList>
    </citation>
    <scope>NUCLEOTIDE SEQUENCE [LARGE SCALE GENOMIC DNA]</scope>
    <source>
        <strain evidence="1 2">IHI A82</strain>
    </source>
</reference>
<sequence length="42" mass="4529">MPPPPPESYATYTALPEISFQHVPATAAAATPVIILRLDRPQ</sequence>
<feature type="non-terminal residue" evidence="1">
    <location>
        <position position="42"/>
    </location>
</feature>
<accession>A0A439CLF7</accession>
<dbReference type="STRING" id="363999.A0A439CLF7"/>
<dbReference type="Proteomes" id="UP000286045">
    <property type="component" value="Unassembled WGS sequence"/>
</dbReference>
<dbReference type="EMBL" id="RYZI01001038">
    <property type="protein sequence ID" value="RWA02988.1"/>
    <property type="molecule type" value="Genomic_DNA"/>
</dbReference>
<comment type="caution">
    <text evidence="1">The sequence shown here is derived from an EMBL/GenBank/DDBJ whole genome shotgun (WGS) entry which is preliminary data.</text>
</comment>
<name>A0A439CLF7_9PEZI</name>
<protein>
    <submittedName>
        <fullName evidence="1">Uncharacterized protein</fullName>
    </submittedName>
</protein>